<gene>
    <name evidence="4" type="ORF">AABB31_20260</name>
</gene>
<dbReference type="KEGG" id="yrh:AABB31_20260"/>
<sequence>MDLTMILLLVAGGALLVPLVLDDDEDSEDGPDARRIDGDEIRGTFGDDTLDGTDRDDLIFGFTGDDVIDGGGGDDEIRPGEGNDTVNGGLGRDFILGSPGNDVIDGGVGDDRIFGGADDDIIQGGFGSDLLRGGDGNDVIAGGLDARSDGGPAERVTDALRGDDGDDTLFIWGGEGRADGSADDDDLILVTGEATLVGGAGDNDHYVLANVSDDQDTNGIISDFDPVRDTLTLTVDGVLEAGDVAPTLRIETVADTITESDGDGGTVTVSGIRVTAVMEDSATNPDDTEGASVFLRGATQAQVDAATIDVFFTEEADIENPTATLASFGVTVPPTPSQG</sequence>
<organism evidence="4 5">
    <name type="scientific">Yoonia rhodophyticola</name>
    <dbReference type="NCBI Taxonomy" id="3137370"/>
    <lineage>
        <taxon>Bacteria</taxon>
        <taxon>Pseudomonadati</taxon>
        <taxon>Pseudomonadota</taxon>
        <taxon>Alphaproteobacteria</taxon>
        <taxon>Rhodobacterales</taxon>
        <taxon>Paracoccaceae</taxon>
        <taxon>Yoonia</taxon>
    </lineage>
</organism>
<dbReference type="InterPro" id="IPR018511">
    <property type="entry name" value="Hemolysin-typ_Ca-bd_CS"/>
</dbReference>
<evidence type="ECO:0000313" key="5">
    <source>
        <dbReference type="Proteomes" id="UP001470809"/>
    </source>
</evidence>
<dbReference type="PANTHER" id="PTHR38340:SF1">
    <property type="entry name" value="S-LAYER PROTEIN"/>
    <property type="match status" value="1"/>
</dbReference>
<dbReference type="Pfam" id="PF00353">
    <property type="entry name" value="HemolysinCabind"/>
    <property type="match status" value="3"/>
</dbReference>
<evidence type="ECO:0000256" key="2">
    <source>
        <dbReference type="ARBA" id="ARBA00022525"/>
    </source>
</evidence>
<dbReference type="InterPro" id="IPR050557">
    <property type="entry name" value="RTX_toxin/Mannuronan_C5-epim"/>
</dbReference>
<dbReference type="PRINTS" id="PR00313">
    <property type="entry name" value="CABNDNGRPT"/>
</dbReference>
<proteinExistence type="predicted"/>
<accession>A0AAN0M9P0</accession>
<feature type="region of interest" description="Disordered" evidence="3">
    <location>
        <begin position="22"/>
        <end position="48"/>
    </location>
</feature>
<dbReference type="InterPro" id="IPR001343">
    <property type="entry name" value="Hemolysn_Ca-bd"/>
</dbReference>
<dbReference type="AlphaFoldDB" id="A0AAN0M9P0"/>
<evidence type="ECO:0000313" key="4">
    <source>
        <dbReference type="EMBL" id="WZU67255.1"/>
    </source>
</evidence>
<keyword evidence="5" id="KW-1185">Reference proteome</keyword>
<evidence type="ECO:0000256" key="1">
    <source>
        <dbReference type="ARBA" id="ARBA00004613"/>
    </source>
</evidence>
<dbReference type="GO" id="GO:0005509">
    <property type="term" value="F:calcium ion binding"/>
    <property type="evidence" value="ECO:0007669"/>
    <property type="project" value="InterPro"/>
</dbReference>
<dbReference type="RefSeq" id="WP_342076566.1">
    <property type="nucleotide sequence ID" value="NZ_CP151767.2"/>
</dbReference>
<dbReference type="PANTHER" id="PTHR38340">
    <property type="entry name" value="S-LAYER PROTEIN"/>
    <property type="match status" value="1"/>
</dbReference>
<name>A0AAN0M9P0_9RHOB</name>
<protein>
    <submittedName>
        <fullName evidence="4">Calcium-binding protein</fullName>
    </submittedName>
</protein>
<dbReference type="Proteomes" id="UP001470809">
    <property type="component" value="Chromosome"/>
</dbReference>
<dbReference type="InterPro" id="IPR011049">
    <property type="entry name" value="Serralysin-like_metalloprot_C"/>
</dbReference>
<reference evidence="4" key="1">
    <citation type="submission" date="2024-08" db="EMBL/GenBank/DDBJ databases">
        <title>Phylogenomic analyses of a clade within the roseobacter group suggest taxonomic reassignments of species of the genera Aestuariivita, Citreicella, Loktanella, Nautella, Pelagibaca, Ruegeria, Thalassobius, Thiobacimonas and Tropicibacter, and the proposal o.</title>
        <authorList>
            <person name="Jeon C.O."/>
        </authorList>
    </citation>
    <scope>NUCLEOTIDE SEQUENCE</scope>
    <source>
        <strain evidence="4">SS1-5</strain>
    </source>
</reference>
<comment type="subcellular location">
    <subcellularLocation>
        <location evidence="1">Secreted</location>
    </subcellularLocation>
</comment>
<feature type="compositionally biased region" description="Basic and acidic residues" evidence="3">
    <location>
        <begin position="31"/>
        <end position="42"/>
    </location>
</feature>
<dbReference type="Gene3D" id="2.150.10.10">
    <property type="entry name" value="Serralysin-like metalloprotease, C-terminal"/>
    <property type="match status" value="2"/>
</dbReference>
<dbReference type="EMBL" id="CP151767">
    <property type="protein sequence ID" value="WZU67255.1"/>
    <property type="molecule type" value="Genomic_DNA"/>
</dbReference>
<keyword evidence="2" id="KW-0964">Secreted</keyword>
<dbReference type="PROSITE" id="PS00330">
    <property type="entry name" value="HEMOLYSIN_CALCIUM"/>
    <property type="match status" value="3"/>
</dbReference>
<dbReference type="SUPFAM" id="SSF51120">
    <property type="entry name" value="beta-Roll"/>
    <property type="match status" value="2"/>
</dbReference>
<dbReference type="GO" id="GO:0005576">
    <property type="term" value="C:extracellular region"/>
    <property type="evidence" value="ECO:0007669"/>
    <property type="project" value="UniProtKB-SubCell"/>
</dbReference>
<evidence type="ECO:0000256" key="3">
    <source>
        <dbReference type="SAM" id="MobiDB-lite"/>
    </source>
</evidence>